<dbReference type="InterPro" id="IPR011043">
    <property type="entry name" value="Gal_Oxase/kelch_b-propeller"/>
</dbReference>
<sequence length="303" mass="35142">MLWLSTNHRNKSFFDISTMKLHHLNAAKGKKICGSSAGWLIMVDKTSHIISLIKPFNTAKIIQLKPSFFTKTKQPFHVHKVILSSDPELDPFYFSVLAISGEKRQLAYYNARTQTWTLLHAAGSSYDDLISHNGKFYAVDEYGKICQIDYSNLSVRVVFDRWFFGGNKVYLVCKDGQLLVIFRYLKENPYFRYETYNFQVFMLNLEEQKYSRIGKFPEFAIFLGQNHSTWLAADDTKGVIGDSIYFTDDHHSNGLEHSVIDSHDAGLYDMEYSRVVPLQCCNRDRLLHVCSRPIWIMSDNIDR</sequence>
<protein>
    <recommendedName>
        <fullName evidence="1">KIB1-4 beta-propeller domain-containing protein</fullName>
    </recommendedName>
</protein>
<dbReference type="EMBL" id="JANJYJ010000005">
    <property type="protein sequence ID" value="KAK3211700.1"/>
    <property type="molecule type" value="Genomic_DNA"/>
</dbReference>
<reference evidence="2" key="1">
    <citation type="journal article" date="2023" name="Plant J.">
        <title>Genome sequences and population genomics provide insights into the demographic history, inbreeding, and mutation load of two 'living fossil' tree species of Dipteronia.</title>
        <authorList>
            <person name="Feng Y."/>
            <person name="Comes H.P."/>
            <person name="Chen J."/>
            <person name="Zhu S."/>
            <person name="Lu R."/>
            <person name="Zhang X."/>
            <person name="Li P."/>
            <person name="Qiu J."/>
            <person name="Olsen K.M."/>
            <person name="Qiu Y."/>
        </authorList>
    </citation>
    <scope>NUCLEOTIDE SEQUENCE</scope>
    <source>
        <strain evidence="2">NBL</strain>
    </source>
</reference>
<evidence type="ECO:0000259" key="1">
    <source>
        <dbReference type="Pfam" id="PF03478"/>
    </source>
</evidence>
<evidence type="ECO:0000313" key="2">
    <source>
        <dbReference type="EMBL" id="KAK3211700.1"/>
    </source>
</evidence>
<accession>A0AAE0E5Z1</accession>
<dbReference type="Proteomes" id="UP001281410">
    <property type="component" value="Unassembled WGS sequence"/>
</dbReference>
<dbReference type="InterPro" id="IPR050942">
    <property type="entry name" value="F-box_BR-signaling"/>
</dbReference>
<gene>
    <name evidence="2" type="ORF">Dsin_016406</name>
</gene>
<name>A0AAE0E5Z1_9ROSI</name>
<dbReference type="SUPFAM" id="SSF50965">
    <property type="entry name" value="Galactose oxidase, central domain"/>
    <property type="match status" value="1"/>
</dbReference>
<dbReference type="AlphaFoldDB" id="A0AAE0E5Z1"/>
<dbReference type="PANTHER" id="PTHR44259">
    <property type="entry name" value="OS07G0183000 PROTEIN-RELATED"/>
    <property type="match status" value="1"/>
</dbReference>
<proteinExistence type="predicted"/>
<dbReference type="Pfam" id="PF03478">
    <property type="entry name" value="Beta-prop_KIB1-4"/>
    <property type="match status" value="1"/>
</dbReference>
<dbReference type="PANTHER" id="PTHR44259:SF114">
    <property type="entry name" value="OS06G0707300 PROTEIN"/>
    <property type="match status" value="1"/>
</dbReference>
<keyword evidence="3" id="KW-1185">Reference proteome</keyword>
<dbReference type="InterPro" id="IPR005174">
    <property type="entry name" value="KIB1-4_b-propeller"/>
</dbReference>
<comment type="caution">
    <text evidence="2">The sequence shown here is derived from an EMBL/GenBank/DDBJ whole genome shotgun (WGS) entry which is preliminary data.</text>
</comment>
<feature type="domain" description="KIB1-4 beta-propeller" evidence="1">
    <location>
        <begin position="13"/>
        <end position="269"/>
    </location>
</feature>
<organism evidence="2 3">
    <name type="scientific">Dipteronia sinensis</name>
    <dbReference type="NCBI Taxonomy" id="43782"/>
    <lineage>
        <taxon>Eukaryota</taxon>
        <taxon>Viridiplantae</taxon>
        <taxon>Streptophyta</taxon>
        <taxon>Embryophyta</taxon>
        <taxon>Tracheophyta</taxon>
        <taxon>Spermatophyta</taxon>
        <taxon>Magnoliopsida</taxon>
        <taxon>eudicotyledons</taxon>
        <taxon>Gunneridae</taxon>
        <taxon>Pentapetalae</taxon>
        <taxon>rosids</taxon>
        <taxon>malvids</taxon>
        <taxon>Sapindales</taxon>
        <taxon>Sapindaceae</taxon>
        <taxon>Hippocastanoideae</taxon>
        <taxon>Acereae</taxon>
        <taxon>Dipteronia</taxon>
    </lineage>
</organism>
<evidence type="ECO:0000313" key="3">
    <source>
        <dbReference type="Proteomes" id="UP001281410"/>
    </source>
</evidence>